<dbReference type="EC" id="3.5.1.18" evidence="5"/>
<keyword evidence="10" id="KW-0170">Cobalt</keyword>
<dbReference type="Pfam" id="PF07687">
    <property type="entry name" value="M20_dimer"/>
    <property type="match status" value="1"/>
</dbReference>
<dbReference type="InterPro" id="IPR010182">
    <property type="entry name" value="ArgE/DapE"/>
</dbReference>
<dbReference type="InterPro" id="IPR002933">
    <property type="entry name" value="Peptidase_M20"/>
</dbReference>
<reference evidence="13 14" key="1">
    <citation type="submission" date="2018-06" db="EMBL/GenBank/DDBJ databases">
        <title>Extensive metabolic versatility and redundancy in microbially diverse, dynamic hydrothermal sediments.</title>
        <authorList>
            <person name="Dombrowski N."/>
            <person name="Teske A."/>
            <person name="Baker B.J."/>
        </authorList>
    </citation>
    <scope>NUCLEOTIDE SEQUENCE [LARGE SCALE GENOMIC DNA]</scope>
    <source>
        <strain evidence="13">B47_G16</strain>
    </source>
</reference>
<comment type="catalytic activity">
    <reaction evidence="11">
        <text>N-succinyl-(2S,6S)-2,6-diaminopimelate + H2O = (2S,6S)-2,6-diaminopimelate + succinate</text>
        <dbReference type="Rhea" id="RHEA:22608"/>
        <dbReference type="ChEBI" id="CHEBI:15377"/>
        <dbReference type="ChEBI" id="CHEBI:30031"/>
        <dbReference type="ChEBI" id="CHEBI:57609"/>
        <dbReference type="ChEBI" id="CHEBI:58087"/>
        <dbReference type="EC" id="3.5.1.18"/>
    </reaction>
</comment>
<dbReference type="AlphaFoldDB" id="A0A497E3L4"/>
<evidence type="ECO:0000256" key="3">
    <source>
        <dbReference type="ARBA" id="ARBA00005130"/>
    </source>
</evidence>
<evidence type="ECO:0000256" key="10">
    <source>
        <dbReference type="ARBA" id="ARBA00023285"/>
    </source>
</evidence>
<evidence type="ECO:0000256" key="2">
    <source>
        <dbReference type="ARBA" id="ARBA00001947"/>
    </source>
</evidence>
<dbReference type="InterPro" id="IPR036264">
    <property type="entry name" value="Bact_exopeptidase_dim_dom"/>
</dbReference>
<comment type="pathway">
    <text evidence="3">Amino-acid biosynthesis; L-lysine biosynthesis via DAP pathway; LL-2,6-diaminopimelate from (S)-tetrahydrodipicolinate (succinylase route): step 3/3.</text>
</comment>
<dbReference type="EMBL" id="QMPZ01000067">
    <property type="protein sequence ID" value="RLE09039.1"/>
    <property type="molecule type" value="Genomic_DNA"/>
</dbReference>
<dbReference type="Proteomes" id="UP000279422">
    <property type="component" value="Unassembled WGS sequence"/>
</dbReference>
<dbReference type="CDD" id="cd08659">
    <property type="entry name" value="M20_ArgE_DapE-like"/>
    <property type="match status" value="1"/>
</dbReference>
<evidence type="ECO:0000259" key="12">
    <source>
        <dbReference type="Pfam" id="PF07687"/>
    </source>
</evidence>
<keyword evidence="8" id="KW-0378">Hydrolase</keyword>
<protein>
    <recommendedName>
        <fullName evidence="6">Probable succinyl-diaminopimelate desuccinylase</fullName>
        <ecNumber evidence="5">3.5.1.18</ecNumber>
    </recommendedName>
</protein>
<dbReference type="GO" id="GO:0009089">
    <property type="term" value="P:lysine biosynthetic process via diaminopimelate"/>
    <property type="evidence" value="ECO:0007669"/>
    <property type="project" value="UniProtKB-UniPathway"/>
</dbReference>
<evidence type="ECO:0000256" key="4">
    <source>
        <dbReference type="ARBA" id="ARBA00006247"/>
    </source>
</evidence>
<evidence type="ECO:0000256" key="8">
    <source>
        <dbReference type="ARBA" id="ARBA00022801"/>
    </source>
</evidence>
<keyword evidence="7" id="KW-0479">Metal-binding</keyword>
<evidence type="ECO:0000313" key="13">
    <source>
        <dbReference type="EMBL" id="RLE09039.1"/>
    </source>
</evidence>
<evidence type="ECO:0000256" key="5">
    <source>
        <dbReference type="ARBA" id="ARBA00011921"/>
    </source>
</evidence>
<dbReference type="SUPFAM" id="SSF53187">
    <property type="entry name" value="Zn-dependent exopeptidases"/>
    <property type="match status" value="1"/>
</dbReference>
<evidence type="ECO:0000256" key="7">
    <source>
        <dbReference type="ARBA" id="ARBA00022723"/>
    </source>
</evidence>
<feature type="domain" description="Peptidase M20 dimerisation" evidence="12">
    <location>
        <begin position="181"/>
        <end position="284"/>
    </location>
</feature>
<dbReference type="PANTHER" id="PTHR43808">
    <property type="entry name" value="ACETYLORNITHINE DEACETYLASE"/>
    <property type="match status" value="1"/>
</dbReference>
<gene>
    <name evidence="13" type="ORF">DRJ00_05250</name>
</gene>
<comment type="caution">
    <text evidence="13">The sequence shown here is derived from an EMBL/GenBank/DDBJ whole genome shotgun (WGS) entry which is preliminary data.</text>
</comment>
<accession>A0A497E3L4</accession>
<proteinExistence type="inferred from homology"/>
<dbReference type="InterPro" id="IPR001261">
    <property type="entry name" value="ArgE/DapE_CS"/>
</dbReference>
<evidence type="ECO:0000313" key="14">
    <source>
        <dbReference type="Proteomes" id="UP000279422"/>
    </source>
</evidence>
<comment type="cofactor">
    <cofactor evidence="1">
        <name>Co(2+)</name>
        <dbReference type="ChEBI" id="CHEBI:48828"/>
    </cofactor>
</comment>
<dbReference type="Gene3D" id="3.40.630.10">
    <property type="entry name" value="Zn peptidases"/>
    <property type="match status" value="1"/>
</dbReference>
<dbReference type="Gene3D" id="3.30.70.360">
    <property type="match status" value="1"/>
</dbReference>
<evidence type="ECO:0000256" key="9">
    <source>
        <dbReference type="ARBA" id="ARBA00022833"/>
    </source>
</evidence>
<dbReference type="InterPro" id="IPR050072">
    <property type="entry name" value="Peptidase_M20A"/>
</dbReference>
<dbReference type="PROSITE" id="PS00758">
    <property type="entry name" value="ARGE_DAPE_CPG2_1"/>
    <property type="match status" value="1"/>
</dbReference>
<keyword evidence="9" id="KW-0862">Zinc</keyword>
<organism evidence="13 14">
    <name type="scientific">Aerophobetes bacterium</name>
    <dbReference type="NCBI Taxonomy" id="2030807"/>
    <lineage>
        <taxon>Bacteria</taxon>
        <taxon>Candidatus Aerophobota</taxon>
    </lineage>
</organism>
<dbReference type="NCBIfam" id="TIGR01910">
    <property type="entry name" value="DapE-ArgE"/>
    <property type="match status" value="1"/>
</dbReference>
<dbReference type="Pfam" id="PF01546">
    <property type="entry name" value="Peptidase_M20"/>
    <property type="match status" value="1"/>
</dbReference>
<comment type="cofactor">
    <cofactor evidence="2">
        <name>Zn(2+)</name>
        <dbReference type="ChEBI" id="CHEBI:29105"/>
    </cofactor>
</comment>
<dbReference type="GO" id="GO:0009014">
    <property type="term" value="F:succinyl-diaminopimelate desuccinylase activity"/>
    <property type="evidence" value="ECO:0007669"/>
    <property type="project" value="UniProtKB-EC"/>
</dbReference>
<dbReference type="InterPro" id="IPR011650">
    <property type="entry name" value="Peptidase_M20_dimer"/>
</dbReference>
<evidence type="ECO:0000256" key="6">
    <source>
        <dbReference type="ARBA" id="ARBA00016853"/>
    </source>
</evidence>
<dbReference type="GO" id="GO:0046872">
    <property type="term" value="F:metal ion binding"/>
    <property type="evidence" value="ECO:0007669"/>
    <property type="project" value="UniProtKB-KW"/>
</dbReference>
<evidence type="ECO:0000256" key="11">
    <source>
        <dbReference type="ARBA" id="ARBA00051301"/>
    </source>
</evidence>
<evidence type="ECO:0000256" key="1">
    <source>
        <dbReference type="ARBA" id="ARBA00001941"/>
    </source>
</evidence>
<sequence length="386" mass="42477">MQPFVERIGSYIDRDRVVELACELIRKKTVNPPGNEYLIKEIIVESLRELGARIEIMEKEKGRPNVLGYIGEGKPSVAIIAHMDVVPAGSGWTQDPFSPSIHEGKIYGRGALDDKGPYAAAWGGIRAILKSSLPFRGSIILGAVADEERGSQMGMKFLLEKGFSPSFCIVPDGGSMDEAMVGEKGMMWIRVCASGKSAHASTPEKGENAIYKLTNFLFFLSRFKFKGEFHPLFNEPTLNLGQIKGGQAPNIVPDSCEAILDVRYPLGMEEEELISQLRDLAKESGSRIEIQTISSSKPHLLEEGSPLVCAFRRVGKDMGIKLKFKTMGGNTIAKNLYFKGIPSIAHSPGEEEVAHQADEYVKIDNLLLCAKLWAGVIYELIRGEDE</sequence>
<name>A0A497E3L4_UNCAE</name>
<dbReference type="SUPFAM" id="SSF55031">
    <property type="entry name" value="Bacterial exopeptidase dimerisation domain"/>
    <property type="match status" value="1"/>
</dbReference>
<comment type="similarity">
    <text evidence="4">Belongs to the peptidase M20A family.</text>
</comment>
<dbReference type="UniPathway" id="UPA00034">
    <property type="reaction ID" value="UER00021"/>
</dbReference>